<accession>A0A2H5QHG1</accession>
<dbReference type="Proteomes" id="UP000236630">
    <property type="component" value="Unassembled WGS sequence"/>
</dbReference>
<evidence type="ECO:0000313" key="1">
    <source>
        <dbReference type="EMBL" id="GAY64067.1"/>
    </source>
</evidence>
<protein>
    <submittedName>
        <fullName evidence="1">Uncharacterized protein</fullName>
    </submittedName>
</protein>
<dbReference type="AlphaFoldDB" id="A0A2H5QHG1"/>
<name>A0A2H5QHG1_CITUN</name>
<organism evidence="1 2">
    <name type="scientific">Citrus unshiu</name>
    <name type="common">Satsuma mandarin</name>
    <name type="synonym">Citrus nobilis var. unshiu</name>
    <dbReference type="NCBI Taxonomy" id="55188"/>
    <lineage>
        <taxon>Eukaryota</taxon>
        <taxon>Viridiplantae</taxon>
        <taxon>Streptophyta</taxon>
        <taxon>Embryophyta</taxon>
        <taxon>Tracheophyta</taxon>
        <taxon>Spermatophyta</taxon>
        <taxon>Magnoliopsida</taxon>
        <taxon>eudicotyledons</taxon>
        <taxon>Gunneridae</taxon>
        <taxon>Pentapetalae</taxon>
        <taxon>rosids</taxon>
        <taxon>malvids</taxon>
        <taxon>Sapindales</taxon>
        <taxon>Rutaceae</taxon>
        <taxon>Aurantioideae</taxon>
        <taxon>Citrus</taxon>
    </lineage>
</organism>
<keyword evidence="2" id="KW-1185">Reference proteome</keyword>
<reference evidence="1 2" key="1">
    <citation type="journal article" date="2017" name="Front. Genet.">
        <title>Draft sequencing of the heterozygous diploid genome of Satsuma (Citrus unshiu Marc.) using a hybrid assembly approach.</title>
        <authorList>
            <person name="Shimizu T."/>
            <person name="Tanizawa Y."/>
            <person name="Mochizuki T."/>
            <person name="Nagasaki H."/>
            <person name="Yoshioka T."/>
            <person name="Toyoda A."/>
            <person name="Fujiyama A."/>
            <person name="Kaminuma E."/>
            <person name="Nakamura Y."/>
        </authorList>
    </citation>
    <scope>NUCLEOTIDE SEQUENCE [LARGE SCALE GENOMIC DNA]</scope>
    <source>
        <strain evidence="2">cv. Miyagawa wase</strain>
    </source>
</reference>
<evidence type="ECO:0000313" key="2">
    <source>
        <dbReference type="Proteomes" id="UP000236630"/>
    </source>
</evidence>
<comment type="caution">
    <text evidence="1">The sequence shown here is derived from an EMBL/GenBank/DDBJ whole genome shotgun (WGS) entry which is preliminary data.</text>
</comment>
<dbReference type="EMBL" id="BDQV01000389">
    <property type="protein sequence ID" value="GAY64067.1"/>
    <property type="molecule type" value="Genomic_DNA"/>
</dbReference>
<proteinExistence type="predicted"/>
<gene>
    <name evidence="1" type="ORF">CUMW_230690</name>
</gene>
<sequence>MGANTAVPKLGPSYPLNKPYFLSKFTNKPKTKLIIEIIKTHCLNHRMLDMAACGHGFVWNGCVRPWTCLAWPSAAMGLLGMAARGHGLLGMATHYYGFAWNGHARPWTCLACNHRFCWAMGIV</sequence>